<proteinExistence type="inferred from homology"/>
<dbReference type="SUPFAM" id="SSF53850">
    <property type="entry name" value="Periplasmic binding protein-like II"/>
    <property type="match status" value="1"/>
</dbReference>
<evidence type="ECO:0000313" key="6">
    <source>
        <dbReference type="EMBL" id="MBN7827630.1"/>
    </source>
</evidence>
<dbReference type="PANTHER" id="PTHR30537:SF26">
    <property type="entry name" value="GLYCINE CLEAVAGE SYSTEM TRANSCRIPTIONAL ACTIVATOR"/>
    <property type="match status" value="1"/>
</dbReference>
<feature type="domain" description="HTH lysR-type" evidence="5">
    <location>
        <begin position="5"/>
        <end position="62"/>
    </location>
</feature>
<sequence length="290" mass="32423">MTELPSLNAIRVFEAAARRGSFKAAAGELHLTPTAVSHQIRSLEDWFGFRLFERHTREVRLNQAGVALAEAASNSLKQLKSAVQALRQQDNRLVISCTSSFAALWLIPRLQSFHQQYPGPEIEVRSGETLEYSGEANCLPIRFGHSEGKARQQILHDESYGLFAAKGLAGKRLAKGQWPVFLTRWKNADLPPIPWKDWLAAHPGLPSLSEHFYDQELYGIQQALAGRGAVFCSSLLVAEYLHTGLLQAMGEPLAETALCYYLPQPETDLSELARLFTGWLRQQLKDDKVI</sequence>
<dbReference type="PANTHER" id="PTHR30537">
    <property type="entry name" value="HTH-TYPE TRANSCRIPTIONAL REGULATOR"/>
    <property type="match status" value="1"/>
</dbReference>
<dbReference type="InterPro" id="IPR000847">
    <property type="entry name" value="LysR_HTH_N"/>
</dbReference>
<keyword evidence="4" id="KW-0804">Transcription</keyword>
<dbReference type="Pfam" id="PF03466">
    <property type="entry name" value="LysR_substrate"/>
    <property type="match status" value="1"/>
</dbReference>
<dbReference type="InterPro" id="IPR036388">
    <property type="entry name" value="WH-like_DNA-bd_sf"/>
</dbReference>
<comment type="similarity">
    <text evidence="1">Belongs to the LysR transcriptional regulatory family.</text>
</comment>
<dbReference type="PRINTS" id="PR00039">
    <property type="entry name" value="HTHLYSR"/>
</dbReference>
<organism evidence="6 7">
    <name type="scientific">Bowmanella dokdonensis</name>
    <dbReference type="NCBI Taxonomy" id="751969"/>
    <lineage>
        <taxon>Bacteria</taxon>
        <taxon>Pseudomonadati</taxon>
        <taxon>Pseudomonadota</taxon>
        <taxon>Gammaproteobacteria</taxon>
        <taxon>Alteromonadales</taxon>
        <taxon>Alteromonadaceae</taxon>
        <taxon>Bowmanella</taxon>
    </lineage>
</organism>
<protein>
    <submittedName>
        <fullName evidence="6">LysR family transcriptional regulator</fullName>
    </submittedName>
</protein>
<evidence type="ECO:0000256" key="1">
    <source>
        <dbReference type="ARBA" id="ARBA00009437"/>
    </source>
</evidence>
<keyword evidence="2" id="KW-0805">Transcription regulation</keyword>
<evidence type="ECO:0000313" key="7">
    <source>
        <dbReference type="Proteomes" id="UP000664654"/>
    </source>
</evidence>
<gene>
    <name evidence="6" type="ORF">J0A66_20535</name>
</gene>
<dbReference type="Pfam" id="PF00126">
    <property type="entry name" value="HTH_1"/>
    <property type="match status" value="1"/>
</dbReference>
<dbReference type="FunFam" id="1.10.10.10:FF:000038">
    <property type="entry name" value="Glycine cleavage system transcriptional activator"/>
    <property type="match status" value="1"/>
</dbReference>
<name>A0A939DRU4_9ALTE</name>
<dbReference type="InterPro" id="IPR036390">
    <property type="entry name" value="WH_DNA-bd_sf"/>
</dbReference>
<dbReference type="Proteomes" id="UP000664654">
    <property type="component" value="Unassembled WGS sequence"/>
</dbReference>
<evidence type="ECO:0000256" key="3">
    <source>
        <dbReference type="ARBA" id="ARBA00023125"/>
    </source>
</evidence>
<dbReference type="GO" id="GO:0043565">
    <property type="term" value="F:sequence-specific DNA binding"/>
    <property type="evidence" value="ECO:0007669"/>
    <property type="project" value="TreeGrafter"/>
</dbReference>
<dbReference type="Gene3D" id="1.10.10.10">
    <property type="entry name" value="Winged helix-like DNA-binding domain superfamily/Winged helix DNA-binding domain"/>
    <property type="match status" value="1"/>
</dbReference>
<dbReference type="GO" id="GO:0006351">
    <property type="term" value="P:DNA-templated transcription"/>
    <property type="evidence" value="ECO:0007669"/>
    <property type="project" value="TreeGrafter"/>
</dbReference>
<dbReference type="InterPro" id="IPR058163">
    <property type="entry name" value="LysR-type_TF_proteobact-type"/>
</dbReference>
<evidence type="ECO:0000256" key="2">
    <source>
        <dbReference type="ARBA" id="ARBA00023015"/>
    </source>
</evidence>
<evidence type="ECO:0000256" key="4">
    <source>
        <dbReference type="ARBA" id="ARBA00023163"/>
    </source>
</evidence>
<dbReference type="Gene3D" id="3.40.190.10">
    <property type="entry name" value="Periplasmic binding protein-like II"/>
    <property type="match status" value="2"/>
</dbReference>
<keyword evidence="7" id="KW-1185">Reference proteome</keyword>
<keyword evidence="3" id="KW-0238">DNA-binding</keyword>
<dbReference type="EMBL" id="JAFKCV010000022">
    <property type="protein sequence ID" value="MBN7827630.1"/>
    <property type="molecule type" value="Genomic_DNA"/>
</dbReference>
<comment type="caution">
    <text evidence="6">The sequence shown here is derived from an EMBL/GenBank/DDBJ whole genome shotgun (WGS) entry which is preliminary data.</text>
</comment>
<dbReference type="InterPro" id="IPR005119">
    <property type="entry name" value="LysR_subst-bd"/>
</dbReference>
<dbReference type="PROSITE" id="PS50931">
    <property type="entry name" value="HTH_LYSR"/>
    <property type="match status" value="1"/>
</dbReference>
<dbReference type="AlphaFoldDB" id="A0A939DRU4"/>
<accession>A0A939DRU4</accession>
<dbReference type="SUPFAM" id="SSF46785">
    <property type="entry name" value="Winged helix' DNA-binding domain"/>
    <property type="match status" value="1"/>
</dbReference>
<reference evidence="6" key="1">
    <citation type="submission" date="2021-03" db="EMBL/GenBank/DDBJ databases">
        <title>novel species isolated from a fishpond in China.</title>
        <authorList>
            <person name="Lu H."/>
            <person name="Cai Z."/>
        </authorList>
    </citation>
    <scope>NUCLEOTIDE SEQUENCE</scope>
    <source>
        <strain evidence="6">JCM 30855</strain>
    </source>
</reference>
<dbReference type="RefSeq" id="WP_206575742.1">
    <property type="nucleotide sequence ID" value="NZ_JAFKCV010000022.1"/>
</dbReference>
<dbReference type="GO" id="GO:0003700">
    <property type="term" value="F:DNA-binding transcription factor activity"/>
    <property type="evidence" value="ECO:0007669"/>
    <property type="project" value="InterPro"/>
</dbReference>
<evidence type="ECO:0000259" key="5">
    <source>
        <dbReference type="PROSITE" id="PS50931"/>
    </source>
</evidence>